<keyword evidence="3" id="KW-0732">Signal</keyword>
<feature type="signal peptide" evidence="3">
    <location>
        <begin position="1"/>
        <end position="29"/>
    </location>
</feature>
<evidence type="ECO:0000313" key="4">
    <source>
        <dbReference type="EMBL" id="TDC32478.1"/>
    </source>
</evidence>
<feature type="region of interest" description="Disordered" evidence="1">
    <location>
        <begin position="31"/>
        <end position="50"/>
    </location>
</feature>
<keyword evidence="5" id="KW-1185">Reference proteome</keyword>
<comment type="caution">
    <text evidence="4">The sequence shown here is derived from an EMBL/GenBank/DDBJ whole genome shotgun (WGS) entry which is preliminary data.</text>
</comment>
<sequence>MSYLSRRLAAAVLIIVLSGCFLSAGVAAAAPTPTPTVTATPNSPQDADPDDYNQAPWVVIAVGAVAVIIGVGTFWLVRSRRIDLSPEDDQ</sequence>
<name>A0A4R4QAV2_9ACTN</name>
<evidence type="ECO:0008006" key="6">
    <source>
        <dbReference type="Google" id="ProtNLM"/>
    </source>
</evidence>
<evidence type="ECO:0000256" key="2">
    <source>
        <dbReference type="SAM" id="Phobius"/>
    </source>
</evidence>
<keyword evidence="2" id="KW-0812">Transmembrane</keyword>
<feature type="transmembrane region" description="Helical" evidence="2">
    <location>
        <begin position="57"/>
        <end position="77"/>
    </location>
</feature>
<keyword evidence="2" id="KW-0472">Membrane</keyword>
<dbReference type="Proteomes" id="UP000295075">
    <property type="component" value="Unassembled WGS sequence"/>
</dbReference>
<dbReference type="EMBL" id="SMKA01000022">
    <property type="protein sequence ID" value="TDC32478.1"/>
    <property type="molecule type" value="Genomic_DNA"/>
</dbReference>
<accession>A0A4R4QAV2</accession>
<reference evidence="4 5" key="1">
    <citation type="submission" date="2019-03" db="EMBL/GenBank/DDBJ databases">
        <title>Draft genome sequences of novel Actinobacteria.</title>
        <authorList>
            <person name="Sahin N."/>
            <person name="Ay H."/>
            <person name="Saygin H."/>
        </authorList>
    </citation>
    <scope>NUCLEOTIDE SEQUENCE [LARGE SCALE GENOMIC DNA]</scope>
    <source>
        <strain evidence="4 5">JCM 30547</strain>
    </source>
</reference>
<proteinExistence type="predicted"/>
<evidence type="ECO:0000256" key="3">
    <source>
        <dbReference type="SAM" id="SignalP"/>
    </source>
</evidence>
<dbReference type="AlphaFoldDB" id="A0A4R4QAV2"/>
<feature type="compositionally biased region" description="Low complexity" evidence="1">
    <location>
        <begin position="31"/>
        <end position="41"/>
    </location>
</feature>
<evidence type="ECO:0000256" key="1">
    <source>
        <dbReference type="SAM" id="MobiDB-lite"/>
    </source>
</evidence>
<organism evidence="4 5">
    <name type="scientific">Kribbella albertanoniae</name>
    <dbReference type="NCBI Taxonomy" id="1266829"/>
    <lineage>
        <taxon>Bacteria</taxon>
        <taxon>Bacillati</taxon>
        <taxon>Actinomycetota</taxon>
        <taxon>Actinomycetes</taxon>
        <taxon>Propionibacteriales</taxon>
        <taxon>Kribbellaceae</taxon>
        <taxon>Kribbella</taxon>
    </lineage>
</organism>
<keyword evidence="2" id="KW-1133">Transmembrane helix</keyword>
<dbReference type="RefSeq" id="WP_132404440.1">
    <property type="nucleotide sequence ID" value="NZ_SMKA01000022.1"/>
</dbReference>
<protein>
    <recommendedName>
        <fullName evidence="6">LPXTG cell wall anchor domain-containing protein</fullName>
    </recommendedName>
</protein>
<feature type="chain" id="PRO_5020295053" description="LPXTG cell wall anchor domain-containing protein" evidence="3">
    <location>
        <begin position="30"/>
        <end position="90"/>
    </location>
</feature>
<gene>
    <name evidence="4" type="ORF">E1261_08295</name>
</gene>
<dbReference type="PROSITE" id="PS51257">
    <property type="entry name" value="PROKAR_LIPOPROTEIN"/>
    <property type="match status" value="1"/>
</dbReference>
<evidence type="ECO:0000313" key="5">
    <source>
        <dbReference type="Proteomes" id="UP000295075"/>
    </source>
</evidence>